<dbReference type="PANTHER" id="PTHR13031:SF0">
    <property type="entry name" value="RIBONUCLEASE P PROTEIN SUBUNIT P30"/>
    <property type="match status" value="1"/>
</dbReference>
<dbReference type="Pfam" id="PF01876">
    <property type="entry name" value="RNase_P_p30"/>
    <property type="match status" value="1"/>
</dbReference>
<dbReference type="EMBL" id="BMAC01000367">
    <property type="protein sequence ID" value="GFP94867.1"/>
    <property type="molecule type" value="Genomic_DNA"/>
</dbReference>
<sequence length="596" mass="65727">MGFFDLNIPYHESDRHATDKPSLKRRRLKLALKAMELGYTGVAYNRTLKGVMSESDRSSTPFFPLSKLTPSSSSFFAAVKFHRELLNVAVSSPFRQYTRLTVIVDTSSQASALNAGNPVIKSYDIVAIRPMNQNAFDQACQTAEVDMIAIDFSDKLAFRLKQPMVKAAIKRGVYFEITYSGLVADAQTRRQMISNCKLLVDWTRGKNLIISSSAPSVAELRGPQDVANLFSLLGLSSERAKAAVSKNCRSLLTNALRKKHFHKETVKVEQVPSGGQQSPLDDWLKWDPISSGEADLLLDDMEKSFSISNTQTETAKTINFMSSVNDLPAHGLQIKDLISVAKEALEPIETNNSEPAAMEIETAVEACQDSKMSLDFFVSKEIVALELLPVNDLEANLVASEIRSSSQTETPVAEIHVSEELSNTVNESSFSAFTLEESNVESRCGVGVSCAEEDVPVDMVPNKIDSDAPGQDEYCEMTDNPVKLCDGVPVEGLLNLETDLKEPISNDVRKQIDPVLNNRGLDNSQEGARRHQSAYDFRKSAKEIAGRPRRRLGALGAQAPPRPRLGARHWKREKKTKPTSASFLVSVQASFESQAF</sequence>
<gene>
    <name evidence="7" type="ORF">PHJA_001631100</name>
</gene>
<feature type="region of interest" description="Disordered" evidence="6">
    <location>
        <begin position="546"/>
        <end position="581"/>
    </location>
</feature>
<comment type="similarity">
    <text evidence="2">Belongs to the eukaryotic/archaeal RNase P protein component 3 family.</text>
</comment>
<evidence type="ECO:0000313" key="7">
    <source>
        <dbReference type="EMBL" id="GFP94867.1"/>
    </source>
</evidence>
<evidence type="ECO:0000256" key="4">
    <source>
        <dbReference type="ARBA" id="ARBA00022801"/>
    </source>
</evidence>
<dbReference type="Gene3D" id="3.20.20.140">
    <property type="entry name" value="Metal-dependent hydrolases"/>
    <property type="match status" value="1"/>
</dbReference>
<dbReference type="GO" id="GO:0008033">
    <property type="term" value="P:tRNA processing"/>
    <property type="evidence" value="ECO:0007669"/>
    <property type="project" value="UniProtKB-KW"/>
</dbReference>
<keyword evidence="8" id="KW-1185">Reference proteome</keyword>
<feature type="compositionally biased region" description="Basic residues" evidence="6">
    <location>
        <begin position="565"/>
        <end position="577"/>
    </location>
</feature>
<dbReference type="InterPro" id="IPR002738">
    <property type="entry name" value="RNase_P_p30"/>
</dbReference>
<evidence type="ECO:0000256" key="5">
    <source>
        <dbReference type="ARBA" id="ARBA00023242"/>
    </source>
</evidence>
<dbReference type="FunFam" id="3.20.20.140:FF:000044">
    <property type="entry name" value="Polymerase/histidinol phosphatase-like protein"/>
    <property type="match status" value="1"/>
</dbReference>
<dbReference type="Proteomes" id="UP000653305">
    <property type="component" value="Unassembled WGS sequence"/>
</dbReference>
<evidence type="ECO:0000313" key="8">
    <source>
        <dbReference type="Proteomes" id="UP000653305"/>
    </source>
</evidence>
<dbReference type="SUPFAM" id="SSF89550">
    <property type="entry name" value="PHP domain-like"/>
    <property type="match status" value="1"/>
</dbReference>
<keyword evidence="4" id="KW-0378">Hydrolase</keyword>
<name>A0A830C2I7_9LAMI</name>
<keyword evidence="3" id="KW-0819">tRNA processing</keyword>
<comment type="subcellular location">
    <subcellularLocation>
        <location evidence="1">Nucleus</location>
    </subcellularLocation>
</comment>
<dbReference type="InterPro" id="IPR016195">
    <property type="entry name" value="Pol/histidinol_Pase-like"/>
</dbReference>
<dbReference type="GO" id="GO:0016787">
    <property type="term" value="F:hydrolase activity"/>
    <property type="evidence" value="ECO:0007669"/>
    <property type="project" value="UniProtKB-KW"/>
</dbReference>
<dbReference type="GO" id="GO:0003723">
    <property type="term" value="F:RNA binding"/>
    <property type="evidence" value="ECO:0007669"/>
    <property type="project" value="TreeGrafter"/>
</dbReference>
<evidence type="ECO:0000256" key="3">
    <source>
        <dbReference type="ARBA" id="ARBA00022694"/>
    </source>
</evidence>
<proteinExistence type="inferred from homology"/>
<keyword evidence="5" id="KW-0539">Nucleus</keyword>
<evidence type="ECO:0000256" key="6">
    <source>
        <dbReference type="SAM" id="MobiDB-lite"/>
    </source>
</evidence>
<protein>
    <submittedName>
        <fullName evidence="7">Ribonuclease p protein subunit p30</fullName>
    </submittedName>
</protein>
<dbReference type="GO" id="GO:0005655">
    <property type="term" value="C:nucleolar ribonuclease P complex"/>
    <property type="evidence" value="ECO:0007669"/>
    <property type="project" value="TreeGrafter"/>
</dbReference>
<reference evidence="7" key="1">
    <citation type="submission" date="2020-07" db="EMBL/GenBank/DDBJ databases">
        <title>Ethylene signaling mediates host invasion by parasitic plants.</title>
        <authorList>
            <person name="Yoshida S."/>
        </authorList>
    </citation>
    <scope>NUCLEOTIDE SEQUENCE</scope>
    <source>
        <strain evidence="7">Okayama</strain>
    </source>
</reference>
<evidence type="ECO:0000256" key="1">
    <source>
        <dbReference type="ARBA" id="ARBA00004123"/>
    </source>
</evidence>
<dbReference type="PANTHER" id="PTHR13031">
    <property type="entry name" value="RIBONUCLEASE P SUBUNIT P30"/>
    <property type="match status" value="1"/>
</dbReference>
<comment type="caution">
    <text evidence="7">The sequence shown here is derived from an EMBL/GenBank/DDBJ whole genome shotgun (WGS) entry which is preliminary data.</text>
</comment>
<accession>A0A830C2I7</accession>
<dbReference type="OrthoDB" id="17948at2759"/>
<dbReference type="AlphaFoldDB" id="A0A830C2I7"/>
<organism evidence="7 8">
    <name type="scientific">Phtheirospermum japonicum</name>
    <dbReference type="NCBI Taxonomy" id="374723"/>
    <lineage>
        <taxon>Eukaryota</taxon>
        <taxon>Viridiplantae</taxon>
        <taxon>Streptophyta</taxon>
        <taxon>Embryophyta</taxon>
        <taxon>Tracheophyta</taxon>
        <taxon>Spermatophyta</taxon>
        <taxon>Magnoliopsida</taxon>
        <taxon>eudicotyledons</taxon>
        <taxon>Gunneridae</taxon>
        <taxon>Pentapetalae</taxon>
        <taxon>asterids</taxon>
        <taxon>lamiids</taxon>
        <taxon>Lamiales</taxon>
        <taxon>Orobanchaceae</taxon>
        <taxon>Orobanchaceae incertae sedis</taxon>
        <taxon>Phtheirospermum</taxon>
    </lineage>
</organism>
<evidence type="ECO:0000256" key="2">
    <source>
        <dbReference type="ARBA" id="ARBA00007331"/>
    </source>
</evidence>